<proteinExistence type="predicted"/>
<dbReference type="Gene3D" id="1.10.3210.10">
    <property type="entry name" value="Hypothetical protein af1432"/>
    <property type="match status" value="1"/>
</dbReference>
<organism evidence="2 3">
    <name type="scientific">Vibrio navarrensis</name>
    <dbReference type="NCBI Taxonomy" id="29495"/>
    <lineage>
        <taxon>Bacteria</taxon>
        <taxon>Pseudomonadati</taxon>
        <taxon>Pseudomonadota</taxon>
        <taxon>Gammaproteobacteria</taxon>
        <taxon>Vibrionales</taxon>
        <taxon>Vibrionaceae</taxon>
        <taxon>Vibrio</taxon>
    </lineage>
</organism>
<dbReference type="Proteomes" id="UP000594435">
    <property type="component" value="Chromosome 1"/>
</dbReference>
<sequence length="268" mass="30156">MNNPAIRQSLREMMLLAWEVEARDPYTSGHLWRVSKFAHLTATALNWSTLEIAKATLGAFLHDVGKLHTPLEILNKPGPLTDSEYQVIQHHPVQGYELIKENPFSHFVADAILYHHERADGQGYPKGLDSNAVSKHVKLISLCDAFDAMTSQRPYRAPMIKERALDILQAHLGTQFDIEVGSAFIDLGRNGKFDHIILHSDEGIPLQHCPMCGPTIEVTRHQNKGDLTRCRVCGTQYTVSDAKVSLDSKEKNKHMVDHFIDVTIDHLP</sequence>
<evidence type="ECO:0000313" key="2">
    <source>
        <dbReference type="EMBL" id="QPL55041.1"/>
    </source>
</evidence>
<dbReference type="SUPFAM" id="SSF109604">
    <property type="entry name" value="HD-domain/PDEase-like"/>
    <property type="match status" value="1"/>
</dbReference>
<dbReference type="PANTHER" id="PTHR43155:SF2">
    <property type="entry name" value="CYCLIC DI-GMP PHOSPHODIESTERASE PA4108"/>
    <property type="match status" value="1"/>
</dbReference>
<name>A0AAJ4LVN4_9VIBR</name>
<dbReference type="SMART" id="SM00471">
    <property type="entry name" value="HDc"/>
    <property type="match status" value="1"/>
</dbReference>
<dbReference type="RefSeq" id="WP_337971141.1">
    <property type="nucleotide sequence ID" value="NZ_CP065217.1"/>
</dbReference>
<dbReference type="PROSITE" id="PS51832">
    <property type="entry name" value="HD_GYP"/>
    <property type="match status" value="1"/>
</dbReference>
<dbReference type="AlphaFoldDB" id="A0AAJ4LVN4"/>
<dbReference type="PANTHER" id="PTHR43155">
    <property type="entry name" value="CYCLIC DI-GMP PHOSPHODIESTERASE PA4108-RELATED"/>
    <property type="match status" value="1"/>
</dbReference>
<dbReference type="InterPro" id="IPR003607">
    <property type="entry name" value="HD/PDEase_dom"/>
</dbReference>
<protein>
    <submittedName>
        <fullName evidence="2">HD domain-containing protein</fullName>
    </submittedName>
</protein>
<dbReference type="Pfam" id="PF13487">
    <property type="entry name" value="HD_5"/>
    <property type="match status" value="1"/>
</dbReference>
<dbReference type="CDD" id="cd00077">
    <property type="entry name" value="HDc"/>
    <property type="match status" value="1"/>
</dbReference>
<dbReference type="GO" id="GO:0008081">
    <property type="term" value="F:phosphoric diester hydrolase activity"/>
    <property type="evidence" value="ECO:0007669"/>
    <property type="project" value="UniProtKB-ARBA"/>
</dbReference>
<gene>
    <name evidence="2" type="ORF">I3X05_08030</name>
</gene>
<dbReference type="InterPro" id="IPR006675">
    <property type="entry name" value="HDIG_dom"/>
</dbReference>
<feature type="domain" description="HD-GYP" evidence="1">
    <location>
        <begin position="5"/>
        <end position="200"/>
    </location>
</feature>
<accession>A0AAJ4LVN4</accession>
<evidence type="ECO:0000259" key="1">
    <source>
        <dbReference type="PROSITE" id="PS51832"/>
    </source>
</evidence>
<reference evidence="2 3" key="1">
    <citation type="submission" date="2020-11" db="EMBL/GenBank/DDBJ databases">
        <title>Complete and Circularized Genome Assembly of a human isolate of Vibrio navarrensis biotype pommerensis with MiSeq and MinION Sequence Data.</title>
        <authorList>
            <person name="Schwartz K."/>
            <person name="Borowiak M."/>
            <person name="Deneke C."/>
            <person name="Balau V."/>
            <person name="Metelmann C."/>
            <person name="Strauch E."/>
        </authorList>
    </citation>
    <scope>NUCLEOTIDE SEQUENCE [LARGE SCALE GENOMIC DNA]</scope>
    <source>
        <strain evidence="2 3">20-VB00237</strain>
    </source>
</reference>
<dbReference type="Gene3D" id="2.20.28.160">
    <property type="match status" value="1"/>
</dbReference>
<dbReference type="InterPro" id="IPR037522">
    <property type="entry name" value="HD_GYP_dom"/>
</dbReference>
<dbReference type="EMBL" id="CP065217">
    <property type="protein sequence ID" value="QPL55041.1"/>
    <property type="molecule type" value="Genomic_DNA"/>
</dbReference>
<dbReference type="NCBIfam" id="TIGR00277">
    <property type="entry name" value="HDIG"/>
    <property type="match status" value="1"/>
</dbReference>
<evidence type="ECO:0000313" key="3">
    <source>
        <dbReference type="Proteomes" id="UP000594435"/>
    </source>
</evidence>